<dbReference type="InterPro" id="IPR028098">
    <property type="entry name" value="Glyco_trans_4-like_N"/>
</dbReference>
<dbReference type="PANTHER" id="PTHR12526">
    <property type="entry name" value="GLYCOSYLTRANSFERASE"/>
    <property type="match status" value="1"/>
</dbReference>
<dbReference type="Pfam" id="PF13439">
    <property type="entry name" value="Glyco_transf_4"/>
    <property type="match status" value="1"/>
</dbReference>
<evidence type="ECO:0000259" key="3">
    <source>
        <dbReference type="Pfam" id="PF00534"/>
    </source>
</evidence>
<dbReference type="STRING" id="469371.Tbis_1513"/>
<dbReference type="InterPro" id="IPR001296">
    <property type="entry name" value="Glyco_trans_1"/>
</dbReference>
<protein>
    <submittedName>
        <fullName evidence="5">Glycosyl transferase group 1</fullName>
    </submittedName>
</protein>
<dbReference type="PANTHER" id="PTHR12526:SF635">
    <property type="entry name" value="GLYCOSYL TRANSFERASE GROUP 1"/>
    <property type="match status" value="1"/>
</dbReference>
<keyword evidence="1" id="KW-0328">Glycosyltransferase</keyword>
<accession>D6YA87</accession>
<evidence type="ECO:0000313" key="6">
    <source>
        <dbReference type="Proteomes" id="UP000006640"/>
    </source>
</evidence>
<dbReference type="Proteomes" id="UP000006640">
    <property type="component" value="Chromosome"/>
</dbReference>
<sequence length="349" mass="37509">MDIAIVCAHGLSPETPAIARQLARGHRVTVYTRAKVKGAGVEHVPAGPDVELSESDLLPYLPDFSAALRRRWHKKRPDIIHAHSWTSGLAAIAGSEGLDVPVTQTLNILQGDRAPGPVRRLECAIGRRAKTVIAVCGDEKTELIKMGVPRTNISVVPHGVDVERFRRHGPALPRGTRPRLLHIGHTGADTAVNALIAVPDAELLIAGGDELSIRRLRDLARSHGVADRVELLGTVPHATMPKLIRSADLVLSLSPTVPNGIAALEAMACGVPVIASATGAHLDSIVDGVTGFLIRPDRPLEVAKRIRLLLRDATLRTAIGYAAADRARSRYSLERISMELLRVYEKACA</sequence>
<proteinExistence type="predicted"/>
<dbReference type="GO" id="GO:0016757">
    <property type="term" value="F:glycosyltransferase activity"/>
    <property type="evidence" value="ECO:0007669"/>
    <property type="project" value="UniProtKB-KW"/>
</dbReference>
<feature type="domain" description="Glycosyltransferase subfamily 4-like N-terminal" evidence="4">
    <location>
        <begin position="21"/>
        <end position="164"/>
    </location>
</feature>
<dbReference type="KEGG" id="tbi:Tbis_1513"/>
<dbReference type="CAZy" id="GT4">
    <property type="family name" value="Glycosyltransferase Family 4"/>
</dbReference>
<feature type="domain" description="Glycosyl transferase family 1" evidence="3">
    <location>
        <begin position="198"/>
        <end position="324"/>
    </location>
</feature>
<dbReference type="Pfam" id="PF00534">
    <property type="entry name" value="Glycos_transf_1"/>
    <property type="match status" value="1"/>
</dbReference>
<evidence type="ECO:0000256" key="1">
    <source>
        <dbReference type="ARBA" id="ARBA00022676"/>
    </source>
</evidence>
<dbReference type="Gene3D" id="3.40.50.2000">
    <property type="entry name" value="Glycogen Phosphorylase B"/>
    <property type="match status" value="2"/>
</dbReference>
<reference evidence="5 6" key="1">
    <citation type="submission" date="2010-01" db="EMBL/GenBank/DDBJ databases">
        <title>The complete genome of Thermobispora bispora DSM 43833.</title>
        <authorList>
            <consortium name="US DOE Joint Genome Institute (JGI-PGF)"/>
            <person name="Lucas S."/>
            <person name="Copeland A."/>
            <person name="Lapidus A."/>
            <person name="Glavina del Rio T."/>
            <person name="Dalin E."/>
            <person name="Tice H."/>
            <person name="Bruce D."/>
            <person name="Goodwin L."/>
            <person name="Pitluck S."/>
            <person name="Kyrpides N."/>
            <person name="Mavromatis K."/>
            <person name="Ivanova N."/>
            <person name="Mikhailova N."/>
            <person name="Chertkov O."/>
            <person name="Brettin T."/>
            <person name="Detter J.C."/>
            <person name="Han C."/>
            <person name="Larimer F."/>
            <person name="Land M."/>
            <person name="Hauser L."/>
            <person name="Markowitz V."/>
            <person name="Cheng J.-F."/>
            <person name="Hugenholtz P."/>
            <person name="Woyke T."/>
            <person name="Wu D."/>
            <person name="Jando M."/>
            <person name="Schneider S."/>
            <person name="Klenk H.-P."/>
            <person name="Eisen J.A."/>
        </authorList>
    </citation>
    <scope>NUCLEOTIDE SEQUENCE [LARGE SCALE GENOMIC DNA]</scope>
    <source>
        <strain evidence="6">ATCC 19993 / DSM 43833 / CBS 139.67 / JCM 10125 / KCTC 9307 / NBRC 14880 / R51</strain>
    </source>
</reference>
<gene>
    <name evidence="5" type="ordered locus">Tbis_1513</name>
</gene>
<evidence type="ECO:0000256" key="2">
    <source>
        <dbReference type="ARBA" id="ARBA00022679"/>
    </source>
</evidence>
<dbReference type="SUPFAM" id="SSF53756">
    <property type="entry name" value="UDP-Glycosyltransferase/glycogen phosphorylase"/>
    <property type="match status" value="1"/>
</dbReference>
<dbReference type="AlphaFoldDB" id="D6YA87"/>
<keyword evidence="2 5" id="KW-0808">Transferase</keyword>
<organism evidence="5 6">
    <name type="scientific">Thermobispora bispora (strain ATCC 19993 / DSM 43833 / CBS 139.67 / JCM 10125 / KCTC 9307 / NBRC 14880 / R51)</name>
    <dbReference type="NCBI Taxonomy" id="469371"/>
    <lineage>
        <taxon>Bacteria</taxon>
        <taxon>Bacillati</taxon>
        <taxon>Actinomycetota</taxon>
        <taxon>Actinomycetes</taxon>
        <taxon>Streptosporangiales</taxon>
        <taxon>Streptosporangiaceae</taxon>
        <taxon>Thermobispora</taxon>
    </lineage>
</organism>
<dbReference type="eggNOG" id="COG0438">
    <property type="taxonomic scope" value="Bacteria"/>
</dbReference>
<evidence type="ECO:0000313" key="5">
    <source>
        <dbReference type="EMBL" id="ADG88230.1"/>
    </source>
</evidence>
<dbReference type="RefSeq" id="WP_013131763.1">
    <property type="nucleotide sequence ID" value="NC_014165.1"/>
</dbReference>
<dbReference type="EMBL" id="CP001874">
    <property type="protein sequence ID" value="ADG88230.1"/>
    <property type="molecule type" value="Genomic_DNA"/>
</dbReference>
<dbReference type="HOGENOM" id="CLU_009583_2_3_11"/>
<evidence type="ECO:0000259" key="4">
    <source>
        <dbReference type="Pfam" id="PF13439"/>
    </source>
</evidence>
<name>D6YA87_THEBD</name>
<keyword evidence="6" id="KW-1185">Reference proteome</keyword>
<dbReference type="OrthoDB" id="9810929at2"/>